<comment type="caution">
    <text evidence="1">The sequence shown here is derived from an EMBL/GenBank/DDBJ whole genome shotgun (WGS) entry which is preliminary data.</text>
</comment>
<name>C4GJK1_9NEIS</name>
<dbReference type="AlphaFoldDB" id="C4GJK1"/>
<dbReference type="HOGENOM" id="CLU_3169119_0_0_4"/>
<evidence type="ECO:0000313" key="1">
    <source>
        <dbReference type="EMBL" id="EEP67972.1"/>
    </source>
</evidence>
<evidence type="ECO:0000313" key="2">
    <source>
        <dbReference type="Proteomes" id="UP000003009"/>
    </source>
</evidence>
<sequence length="47" mass="5459">MPKNLQQHKQGILFNLQRLRAGRFIKGSLKPKNTKPTSLATRWVISR</sequence>
<proteinExistence type="predicted"/>
<organism evidence="1 2">
    <name type="scientific">Kingella oralis ATCC 51147</name>
    <dbReference type="NCBI Taxonomy" id="629741"/>
    <lineage>
        <taxon>Bacteria</taxon>
        <taxon>Pseudomonadati</taxon>
        <taxon>Pseudomonadota</taxon>
        <taxon>Betaproteobacteria</taxon>
        <taxon>Neisseriales</taxon>
        <taxon>Neisseriaceae</taxon>
        <taxon>Kingella</taxon>
    </lineage>
</organism>
<keyword evidence="2" id="KW-1185">Reference proteome</keyword>
<gene>
    <name evidence="1" type="ORF">GCWU000324_02223</name>
</gene>
<dbReference type="Proteomes" id="UP000003009">
    <property type="component" value="Unassembled WGS sequence"/>
</dbReference>
<protein>
    <submittedName>
        <fullName evidence="1">Uncharacterized protein</fullName>
    </submittedName>
</protein>
<dbReference type="EMBL" id="ACJW02000003">
    <property type="protein sequence ID" value="EEP67972.1"/>
    <property type="molecule type" value="Genomic_DNA"/>
</dbReference>
<accession>C4GJK1</accession>
<reference evidence="1" key="1">
    <citation type="submission" date="2009-04" db="EMBL/GenBank/DDBJ databases">
        <authorList>
            <person name="Weinstock G."/>
            <person name="Sodergren E."/>
            <person name="Clifton S."/>
            <person name="Fulton L."/>
            <person name="Fulton B."/>
            <person name="Courtney L."/>
            <person name="Fronick C."/>
            <person name="Harrison M."/>
            <person name="Strong C."/>
            <person name="Farmer C."/>
            <person name="Delahaunty K."/>
            <person name="Markovic C."/>
            <person name="Hall O."/>
            <person name="Minx P."/>
            <person name="Tomlinson C."/>
            <person name="Mitreva M."/>
            <person name="Nelson J."/>
            <person name="Hou S."/>
            <person name="Wollam A."/>
            <person name="Pepin K.H."/>
            <person name="Johnson M."/>
            <person name="Bhonagiri V."/>
            <person name="Nash W.E."/>
            <person name="Warren W."/>
            <person name="Chinwalla A."/>
            <person name="Mardis E.R."/>
            <person name="Wilson R.K."/>
        </authorList>
    </citation>
    <scope>NUCLEOTIDE SEQUENCE [LARGE SCALE GENOMIC DNA]</scope>
    <source>
        <strain evidence="1">ATCC 51147</strain>
    </source>
</reference>